<accession>A0A2M7K7D3</accession>
<dbReference type="FunFam" id="3.40.50.1860:FF:000001">
    <property type="entry name" value="Glutamate racemase"/>
    <property type="match status" value="1"/>
</dbReference>
<dbReference type="InterPro" id="IPR015942">
    <property type="entry name" value="Asp/Glu/hydantoin_racemase"/>
</dbReference>
<evidence type="ECO:0000256" key="1">
    <source>
        <dbReference type="ARBA" id="ARBA00001602"/>
    </source>
</evidence>
<evidence type="ECO:0000256" key="2">
    <source>
        <dbReference type="ARBA" id="ARBA00013090"/>
    </source>
</evidence>
<dbReference type="EMBL" id="MNYY01000029">
    <property type="protein sequence ID" value="OIP73314.1"/>
    <property type="molecule type" value="Genomic_DNA"/>
</dbReference>
<keyword evidence="6 7" id="KW-0961">Cell wall biogenesis/degradation</keyword>
<dbReference type="AlphaFoldDB" id="A0A1J5GUP8"/>
<evidence type="ECO:0000313" key="12">
    <source>
        <dbReference type="Proteomes" id="UP000182763"/>
    </source>
</evidence>
<dbReference type="PROSITE" id="PS00923">
    <property type="entry name" value="ASP_GLU_RACEMASE_1"/>
    <property type="match status" value="1"/>
</dbReference>
<comment type="catalytic activity">
    <reaction evidence="1 7">
        <text>L-glutamate = D-glutamate</text>
        <dbReference type="Rhea" id="RHEA:12813"/>
        <dbReference type="ChEBI" id="CHEBI:29985"/>
        <dbReference type="ChEBI" id="CHEBI:29986"/>
        <dbReference type="EC" id="5.1.1.3"/>
    </reaction>
</comment>
<feature type="active site" description="Proton donor/acceptor" evidence="7">
    <location>
        <position position="73"/>
    </location>
</feature>
<dbReference type="Proteomes" id="UP000182763">
    <property type="component" value="Unassembled WGS sequence"/>
</dbReference>
<dbReference type="InterPro" id="IPR033134">
    <property type="entry name" value="Asp/Glu_racemase_AS_2"/>
</dbReference>
<keyword evidence="5 7" id="KW-0413">Isomerase</keyword>
<comment type="pathway">
    <text evidence="7">Cell wall biogenesis; peptidoglycan biosynthesis.</text>
</comment>
<dbReference type="GO" id="GO:0009252">
    <property type="term" value="P:peptidoglycan biosynthetic process"/>
    <property type="evidence" value="ECO:0007669"/>
    <property type="project" value="UniProtKB-UniRule"/>
</dbReference>
<reference evidence="8 12" key="1">
    <citation type="journal article" date="2016" name="Environ. Microbiol.">
        <title>Genomic resolution of a cold subsurface aquifer community provides metabolic insights for novel microbes adapted to high CO concentrations.</title>
        <authorList>
            <person name="Probst A.J."/>
            <person name="Castelle C.J."/>
            <person name="Singh A."/>
            <person name="Brown C.T."/>
            <person name="Anantharaman K."/>
            <person name="Sharon I."/>
            <person name="Hug L.A."/>
            <person name="Burstein D."/>
            <person name="Emerson J.B."/>
            <person name="Thomas B.C."/>
            <person name="Banfield J.F."/>
        </authorList>
    </citation>
    <scope>NUCLEOTIDE SEQUENCE [LARGE SCALE GENOMIC DNA]</scope>
    <source>
        <strain evidence="8">CG2_30_33_13</strain>
    </source>
</reference>
<comment type="function">
    <text evidence="7">Provides the (R)-glutamate required for cell wall biosynthesis.</text>
</comment>
<organism evidence="8 12">
    <name type="scientific">Candidatus Infernicultor aquiphilus</name>
    <dbReference type="NCBI Taxonomy" id="1805029"/>
    <lineage>
        <taxon>Bacteria</taxon>
        <taxon>Pseudomonadati</taxon>
        <taxon>Atribacterota</taxon>
        <taxon>Candidatus Phoenicimicrobiia</taxon>
        <taxon>Candidatus Pheonicimicrobiales</taxon>
        <taxon>Candidatus Phoenicimicrobiaceae</taxon>
        <taxon>Candidatus Infernicultor</taxon>
    </lineage>
</organism>
<dbReference type="STRING" id="1805029.AUK42_01200"/>
<feature type="binding site" evidence="7">
    <location>
        <begin position="185"/>
        <end position="186"/>
    </location>
    <ligand>
        <name>substrate</name>
    </ligand>
</feature>
<dbReference type="EC" id="5.1.1.3" evidence="2 7"/>
<dbReference type="UniPathway" id="UPA00219"/>
<accession>A0A2M8CGF6</accession>
<evidence type="ECO:0000256" key="6">
    <source>
        <dbReference type="ARBA" id="ARBA00023316"/>
    </source>
</evidence>
<dbReference type="Proteomes" id="UP000231493">
    <property type="component" value="Unassembled WGS sequence"/>
</dbReference>
<feature type="active site" description="Proton donor/acceptor" evidence="7">
    <location>
        <position position="184"/>
    </location>
</feature>
<sequence length="269" mass="30268">MKEQPIGFLDSGLGGLSVVKEVKRLLPQENIEYFADNQRQPYGEKNQSELIKYTLQIIYFLLKKNIKACVIACNTATAASLIPAKEHFSIPIIGVIQPAVEDAVKRTSNKRIGIIATEFTTKNQAYPQEIKRIAPEIEVFSNFCPEFVPLVETGKFTAPETYQVAREYLKPLKKARIDTLILGCTHYSFLKKVISEIIGQEVILIDPAVNTTLELKKILSQKGILKERGKGEENYYTTGLPEKVERTAKIILNDNKKWRQAKVGSGLNI</sequence>
<proteinExistence type="inferred from homology"/>
<dbReference type="Proteomes" id="UP000228560">
    <property type="component" value="Unassembled WGS sequence"/>
</dbReference>
<evidence type="ECO:0000256" key="5">
    <source>
        <dbReference type="ARBA" id="ARBA00023235"/>
    </source>
</evidence>
<dbReference type="GO" id="GO:0008881">
    <property type="term" value="F:glutamate racemase activity"/>
    <property type="evidence" value="ECO:0007669"/>
    <property type="project" value="UniProtKB-UniRule"/>
</dbReference>
<dbReference type="Pfam" id="PF01177">
    <property type="entry name" value="Asp_Glu_race"/>
    <property type="match status" value="1"/>
</dbReference>
<protein>
    <recommendedName>
        <fullName evidence="2 7">Glutamate racemase</fullName>
        <ecNumber evidence="2 7">5.1.1.3</ecNumber>
    </recommendedName>
</protein>
<dbReference type="EMBL" id="PFKO01000285">
    <property type="protein sequence ID" value="PIY31885.1"/>
    <property type="molecule type" value="Genomic_DNA"/>
</dbReference>
<evidence type="ECO:0000256" key="7">
    <source>
        <dbReference type="HAMAP-Rule" id="MF_00258"/>
    </source>
</evidence>
<keyword evidence="3 7" id="KW-0133">Cell shape</keyword>
<feature type="binding site" evidence="7">
    <location>
        <begin position="74"/>
        <end position="75"/>
    </location>
    <ligand>
        <name>substrate</name>
    </ligand>
</feature>
<accession>A0A2M7PMY0</accession>
<evidence type="ECO:0000256" key="4">
    <source>
        <dbReference type="ARBA" id="ARBA00022984"/>
    </source>
</evidence>
<dbReference type="NCBIfam" id="TIGR00067">
    <property type="entry name" value="glut_race"/>
    <property type="match status" value="1"/>
</dbReference>
<dbReference type="HAMAP" id="MF_00258">
    <property type="entry name" value="Glu_racemase"/>
    <property type="match status" value="1"/>
</dbReference>
<evidence type="ECO:0000313" key="8">
    <source>
        <dbReference type="EMBL" id="OIP73314.1"/>
    </source>
</evidence>
<feature type="binding site" evidence="7">
    <location>
        <begin position="42"/>
        <end position="43"/>
    </location>
    <ligand>
        <name>substrate</name>
    </ligand>
</feature>
<dbReference type="InterPro" id="IPR001920">
    <property type="entry name" value="Asp/Glu_race"/>
</dbReference>
<feature type="binding site" evidence="7">
    <location>
        <begin position="10"/>
        <end position="11"/>
    </location>
    <ligand>
        <name>substrate</name>
    </ligand>
</feature>
<dbReference type="RefSeq" id="WP_406608016.1">
    <property type="nucleotide sequence ID" value="NZ_PFKO01000285.1"/>
</dbReference>
<dbReference type="GO" id="GO:0071555">
    <property type="term" value="P:cell wall organization"/>
    <property type="evidence" value="ECO:0007669"/>
    <property type="project" value="UniProtKB-KW"/>
</dbReference>
<gene>
    <name evidence="7" type="primary">murI</name>
    <name evidence="8" type="ORF">AUK42_01200</name>
    <name evidence="11" type="ORF">CO097_00095</name>
    <name evidence="10" type="ORF">COZ07_07670</name>
    <name evidence="9" type="ORF">COZ58_05350</name>
</gene>
<dbReference type="Proteomes" id="UP000230646">
    <property type="component" value="Unassembled WGS sequence"/>
</dbReference>
<evidence type="ECO:0000313" key="10">
    <source>
        <dbReference type="EMBL" id="PIY31885.1"/>
    </source>
</evidence>
<comment type="caution">
    <text evidence="8">The sequence shown here is derived from an EMBL/GenBank/DDBJ whole genome shotgun (WGS) entry which is preliminary data.</text>
</comment>
<dbReference type="GO" id="GO:0008360">
    <property type="term" value="P:regulation of cell shape"/>
    <property type="evidence" value="ECO:0007669"/>
    <property type="project" value="UniProtKB-KW"/>
</dbReference>
<dbReference type="Gene3D" id="3.40.50.1860">
    <property type="match status" value="2"/>
</dbReference>
<accession>A0A1J5GUP8</accession>
<dbReference type="PANTHER" id="PTHR21198:SF2">
    <property type="entry name" value="GLUTAMATE RACEMASE"/>
    <property type="match status" value="1"/>
</dbReference>
<keyword evidence="4 7" id="KW-0573">Peptidoglycan synthesis</keyword>
<evidence type="ECO:0000313" key="11">
    <source>
        <dbReference type="EMBL" id="PJB58174.1"/>
    </source>
</evidence>
<reference evidence="13 14" key="2">
    <citation type="submission" date="2017-09" db="EMBL/GenBank/DDBJ databases">
        <title>Depth-based differentiation of microbial function through sediment-hosted aquifers and enrichment of novel symbionts in the deep terrestrial subsurface.</title>
        <authorList>
            <person name="Probst A.J."/>
            <person name="Ladd B."/>
            <person name="Jarett J.K."/>
            <person name="Geller-Mcgrath D.E."/>
            <person name="Sieber C.M."/>
            <person name="Emerson J.B."/>
            <person name="Anantharaman K."/>
            <person name="Thomas B.C."/>
            <person name="Malmstrom R."/>
            <person name="Stieglmeier M."/>
            <person name="Klingl A."/>
            <person name="Woyke T."/>
            <person name="Ryan C.M."/>
            <person name="Banfield J.F."/>
        </authorList>
    </citation>
    <scope>NUCLEOTIDE SEQUENCE [LARGE SCALE GENOMIC DNA]</scope>
    <source>
        <strain evidence="10">CG_4_10_14_3_um_filter_34_13</strain>
        <strain evidence="11">CG_4_9_14_3_um_filter_33_16</strain>
    </source>
</reference>
<dbReference type="PANTHER" id="PTHR21198">
    <property type="entry name" value="GLUTAMATE RACEMASE"/>
    <property type="match status" value="1"/>
</dbReference>
<evidence type="ECO:0000313" key="13">
    <source>
        <dbReference type="Proteomes" id="UP000228560"/>
    </source>
</evidence>
<dbReference type="InterPro" id="IPR018187">
    <property type="entry name" value="Asp/Glu_racemase_AS_1"/>
</dbReference>
<dbReference type="InterPro" id="IPR004391">
    <property type="entry name" value="Glu_race"/>
</dbReference>
<dbReference type="EMBL" id="PFTV01000004">
    <property type="protein sequence ID" value="PJB58174.1"/>
    <property type="molecule type" value="Genomic_DNA"/>
</dbReference>
<name>A0A1J5GUP8_9BACT</name>
<evidence type="ECO:0000313" key="14">
    <source>
        <dbReference type="Proteomes" id="UP000230646"/>
    </source>
</evidence>
<evidence type="ECO:0000256" key="3">
    <source>
        <dbReference type="ARBA" id="ARBA00022960"/>
    </source>
</evidence>
<dbReference type="PROSITE" id="PS00924">
    <property type="entry name" value="ASP_GLU_RACEMASE_2"/>
    <property type="match status" value="1"/>
</dbReference>
<evidence type="ECO:0000313" key="9">
    <source>
        <dbReference type="EMBL" id="PIX34023.1"/>
    </source>
</evidence>
<dbReference type="SUPFAM" id="SSF53681">
    <property type="entry name" value="Aspartate/glutamate racemase"/>
    <property type="match status" value="2"/>
</dbReference>
<comment type="similarity">
    <text evidence="7">Belongs to the aspartate/glutamate racemases family.</text>
</comment>
<reference evidence="9" key="3">
    <citation type="submission" date="2017-09" db="EMBL/GenBank/DDBJ databases">
        <title>Depth-based differentiation of microbial function through sediment-hosted aquifers and enrichment of novel symbionts in the deep terrestrial subsurface.</title>
        <authorList>
            <person name="Probst A.J."/>
            <person name="Ladd B."/>
            <person name="Jarett J.K."/>
            <person name="Geller-Mcgrath D.E."/>
            <person name="Sieber C.M.K."/>
            <person name="Emerson J.B."/>
            <person name="Anantharaman K."/>
            <person name="Thomas B.C."/>
            <person name="Malmstrom R."/>
            <person name="Stieglmeier M."/>
            <person name="Klingl A."/>
            <person name="Woyke T."/>
            <person name="Ryan C.M."/>
            <person name="Banfield J.F."/>
        </authorList>
    </citation>
    <scope>NUCLEOTIDE SEQUENCE</scope>
    <source>
        <strain evidence="9">CG_4_8_14_3_um_filter_34_18</strain>
    </source>
</reference>
<dbReference type="EMBL" id="PFIP01000111">
    <property type="protein sequence ID" value="PIX34023.1"/>
    <property type="molecule type" value="Genomic_DNA"/>
</dbReference>